<protein>
    <submittedName>
        <fullName evidence="14">Uncharacterized protein</fullName>
    </submittedName>
</protein>
<dbReference type="InterPro" id="IPR015947">
    <property type="entry name" value="PUA-like_sf"/>
</dbReference>
<dbReference type="SMART" id="SM00466">
    <property type="entry name" value="SRA"/>
    <property type="match status" value="1"/>
</dbReference>
<feature type="domain" description="Pre-SET" evidence="11">
    <location>
        <begin position="597"/>
        <end position="659"/>
    </location>
</feature>
<dbReference type="Gene3D" id="2.30.280.10">
    <property type="entry name" value="SRA-YDG"/>
    <property type="match status" value="1"/>
</dbReference>
<evidence type="ECO:0000256" key="7">
    <source>
        <dbReference type="ARBA" id="ARBA00023242"/>
    </source>
</evidence>
<dbReference type="SMART" id="SM00317">
    <property type="entry name" value="SET"/>
    <property type="match status" value="1"/>
</dbReference>
<dbReference type="InterPro" id="IPR025794">
    <property type="entry name" value="H3-K9-MeTrfase_plant"/>
</dbReference>
<dbReference type="InterPro" id="IPR051357">
    <property type="entry name" value="H3K9_HMTase_SUVAR3-9"/>
</dbReference>
<accession>A0A803L1H3</accession>
<dbReference type="InterPro" id="IPR046341">
    <property type="entry name" value="SET_dom_sf"/>
</dbReference>
<comment type="subcellular location">
    <subcellularLocation>
        <location evidence="1">Chromosome</location>
    </subcellularLocation>
    <subcellularLocation>
        <location evidence="8">Nucleus</location>
    </subcellularLocation>
</comment>
<feature type="domain" description="YDG" evidence="13">
    <location>
        <begin position="365"/>
        <end position="519"/>
    </location>
</feature>
<dbReference type="Pfam" id="PF00856">
    <property type="entry name" value="SET"/>
    <property type="match status" value="1"/>
</dbReference>
<keyword evidence="2" id="KW-0158">Chromosome</keyword>
<dbReference type="InterPro" id="IPR003105">
    <property type="entry name" value="SRA_YDG"/>
</dbReference>
<dbReference type="OMA" id="VIRGHNC"/>
<dbReference type="PROSITE" id="PS50867">
    <property type="entry name" value="PRE_SET"/>
    <property type="match status" value="1"/>
</dbReference>
<feature type="compositionally biased region" description="Polar residues" evidence="9">
    <location>
        <begin position="53"/>
        <end position="69"/>
    </location>
</feature>
<feature type="domain" description="Post-SET" evidence="12">
    <location>
        <begin position="829"/>
        <end position="845"/>
    </location>
</feature>
<evidence type="ECO:0000256" key="8">
    <source>
        <dbReference type="PROSITE-ProRule" id="PRU00358"/>
    </source>
</evidence>
<dbReference type="GO" id="GO:0005634">
    <property type="term" value="C:nucleus"/>
    <property type="evidence" value="ECO:0007669"/>
    <property type="project" value="UniProtKB-SubCell"/>
</dbReference>
<dbReference type="InterPro" id="IPR003616">
    <property type="entry name" value="Post-SET_dom"/>
</dbReference>
<dbReference type="GO" id="GO:0032259">
    <property type="term" value="P:methylation"/>
    <property type="evidence" value="ECO:0007669"/>
    <property type="project" value="UniProtKB-KW"/>
</dbReference>
<dbReference type="PROSITE" id="PS51015">
    <property type="entry name" value="YDG"/>
    <property type="match status" value="1"/>
</dbReference>
<evidence type="ECO:0000313" key="14">
    <source>
        <dbReference type="EnsemblPlants" id="AUR62005711-RA:cds"/>
    </source>
</evidence>
<dbReference type="PROSITE" id="PS51575">
    <property type="entry name" value="SAM_MT43_SUVAR39_2"/>
    <property type="match status" value="1"/>
</dbReference>
<reference evidence="14" key="1">
    <citation type="journal article" date="2017" name="Nature">
        <title>The genome of Chenopodium quinoa.</title>
        <authorList>
            <person name="Jarvis D.E."/>
            <person name="Ho Y.S."/>
            <person name="Lightfoot D.J."/>
            <person name="Schmoeckel S.M."/>
            <person name="Li B."/>
            <person name="Borm T.J.A."/>
            <person name="Ohyanagi H."/>
            <person name="Mineta K."/>
            <person name="Michell C.T."/>
            <person name="Saber N."/>
            <person name="Kharbatia N.M."/>
            <person name="Rupper R.R."/>
            <person name="Sharp A.R."/>
            <person name="Dally N."/>
            <person name="Boughton B.A."/>
            <person name="Woo Y.H."/>
            <person name="Gao G."/>
            <person name="Schijlen E.G.W.M."/>
            <person name="Guo X."/>
            <person name="Momin A.A."/>
            <person name="Negrao S."/>
            <person name="Al-Babili S."/>
            <person name="Gehring C."/>
            <person name="Roessner U."/>
            <person name="Jung C."/>
            <person name="Murphy K."/>
            <person name="Arold S.T."/>
            <person name="Gojobori T."/>
            <person name="van der Linden C.G."/>
            <person name="van Loo E.N."/>
            <person name="Jellen E.N."/>
            <person name="Maughan P.J."/>
            <person name="Tester M."/>
        </authorList>
    </citation>
    <scope>NUCLEOTIDE SEQUENCE [LARGE SCALE GENOMIC DNA]</scope>
    <source>
        <strain evidence="14">cv. PI 614886</strain>
    </source>
</reference>
<dbReference type="PROSITE" id="PS50280">
    <property type="entry name" value="SET"/>
    <property type="match status" value="1"/>
</dbReference>
<feature type="region of interest" description="Disordered" evidence="9">
    <location>
        <begin position="1"/>
        <end position="71"/>
    </location>
</feature>
<keyword evidence="15" id="KW-1185">Reference proteome</keyword>
<keyword evidence="4" id="KW-0808">Transferase</keyword>
<dbReference type="GO" id="GO:0008270">
    <property type="term" value="F:zinc ion binding"/>
    <property type="evidence" value="ECO:0007669"/>
    <property type="project" value="InterPro"/>
</dbReference>
<keyword evidence="5" id="KW-0949">S-adenosyl-L-methionine</keyword>
<reference evidence="14" key="2">
    <citation type="submission" date="2021-03" db="UniProtKB">
        <authorList>
            <consortium name="EnsemblPlants"/>
        </authorList>
    </citation>
    <scope>IDENTIFICATION</scope>
</reference>
<evidence type="ECO:0000259" key="10">
    <source>
        <dbReference type="PROSITE" id="PS50280"/>
    </source>
</evidence>
<dbReference type="GO" id="GO:0042054">
    <property type="term" value="F:histone methyltransferase activity"/>
    <property type="evidence" value="ECO:0007669"/>
    <property type="project" value="InterPro"/>
</dbReference>
<evidence type="ECO:0000256" key="1">
    <source>
        <dbReference type="ARBA" id="ARBA00004286"/>
    </source>
</evidence>
<dbReference type="SUPFAM" id="SSF82199">
    <property type="entry name" value="SET domain"/>
    <property type="match status" value="1"/>
</dbReference>
<sequence>MDLGNVSNGEFRRRLSPRLHTESNDAGNSGSVPRRFSPRFHNNSSVFEIDSPPGQSSVKGTLSPNSRRPAQTKELLETPTIIAHSKTPTPKVVATDSNFQRRMSPRLHENLGSTITPQNDSVSLGISPDVHSISVSQVSQVQRRLSPRLHPCTVTNGKLDTSKKPSIQRRVSPRIQGDQENLLETPMPKTISPTIQCEHENEKKKTMSTTPMQRRLSPRLHIKQDNGNHNTQLESPVDDKRSLDASLATDIFSAKRSKHDHPKDDNCKLDFECSYVNEVTRVSNGETPHQFNMALKAWENEAKKQDGAPPDAAGRSDHARVKETLRIFNTYYLQCVQEKDVKRTSCRPDLKALTKASFCTFLSYIALDRIDVGYQFYSRAEMTAVGFHSHWLNGIDYIGQSKGKKGHEKCTLPIAVAIVMSGQYEDDLDNADDIIYTGEGGHDLLGSKLQQEDQVLVRGNLALKNSMDQSVPIRVIRGRKNAGSYSGKIYSYDGLYKVVDSWADKGCRGHVVYKYRLKRIEGQPKLSMNQVQFIRGCPLKVVSDLPGLVCRDISNGLEDNCIPVTNLVDDPPICPPGFTYIKSVEVAESVKLPPGAPGCSCKGSCTNHKTCACAKLNGQDFPYVLRDGGRLAEPKDVVFECGPNCGCNPGCLNRISQRKIKYRLEVYRTPDKGWAVRSWDYIPSGAPVCEYIGVVRRSDELDNIAGDESNEYIFEIDCLHTINEIEGRERRLGNVQVSSAISIPKIDKTMLDGTPEFCIDAGCRGNVARFINHSCEPNLFVQCILSAHHDLRLARIVLIAADNIPPMQELTYDYGYALDSVIGSDGKIKVLPCFCGTGDCRKRLY</sequence>
<dbReference type="PROSITE" id="PS50868">
    <property type="entry name" value="POST_SET"/>
    <property type="match status" value="1"/>
</dbReference>
<dbReference type="GO" id="GO:0003690">
    <property type="term" value="F:double-stranded DNA binding"/>
    <property type="evidence" value="ECO:0007669"/>
    <property type="project" value="TreeGrafter"/>
</dbReference>
<evidence type="ECO:0000256" key="4">
    <source>
        <dbReference type="ARBA" id="ARBA00022679"/>
    </source>
</evidence>
<keyword evidence="7 8" id="KW-0539">Nucleus</keyword>
<evidence type="ECO:0000256" key="5">
    <source>
        <dbReference type="ARBA" id="ARBA00022691"/>
    </source>
</evidence>
<evidence type="ECO:0000313" key="15">
    <source>
        <dbReference type="Proteomes" id="UP000596660"/>
    </source>
</evidence>
<dbReference type="SUPFAM" id="SSF88697">
    <property type="entry name" value="PUA domain-like"/>
    <property type="match status" value="1"/>
</dbReference>
<dbReference type="Gramene" id="AUR62005711-RA">
    <property type="protein sequence ID" value="AUR62005711-RA:cds"/>
    <property type="gene ID" value="AUR62005711"/>
</dbReference>
<organism evidence="14 15">
    <name type="scientific">Chenopodium quinoa</name>
    <name type="common">Quinoa</name>
    <dbReference type="NCBI Taxonomy" id="63459"/>
    <lineage>
        <taxon>Eukaryota</taxon>
        <taxon>Viridiplantae</taxon>
        <taxon>Streptophyta</taxon>
        <taxon>Embryophyta</taxon>
        <taxon>Tracheophyta</taxon>
        <taxon>Spermatophyta</taxon>
        <taxon>Magnoliopsida</taxon>
        <taxon>eudicotyledons</taxon>
        <taxon>Gunneridae</taxon>
        <taxon>Pentapetalae</taxon>
        <taxon>Caryophyllales</taxon>
        <taxon>Chenopodiaceae</taxon>
        <taxon>Chenopodioideae</taxon>
        <taxon>Atripliceae</taxon>
        <taxon>Chenopodium</taxon>
    </lineage>
</organism>
<dbReference type="InterPro" id="IPR001214">
    <property type="entry name" value="SET_dom"/>
</dbReference>
<keyword evidence="6" id="KW-0156">Chromatin regulator</keyword>
<dbReference type="Pfam" id="PF02182">
    <property type="entry name" value="SAD_SRA"/>
    <property type="match status" value="1"/>
</dbReference>
<evidence type="ECO:0000256" key="2">
    <source>
        <dbReference type="ARBA" id="ARBA00022454"/>
    </source>
</evidence>
<dbReference type="AlphaFoldDB" id="A0A803L1H3"/>
<dbReference type="PANTHER" id="PTHR45660:SF94">
    <property type="entry name" value="HISTONE-LYSINE N-METHYLTRANSFERASE, H3 LYSINE-9 SPECIFIC SUVH4"/>
    <property type="match status" value="1"/>
</dbReference>
<dbReference type="EnsemblPlants" id="AUR62005711-RA">
    <property type="protein sequence ID" value="AUR62005711-RA:cds"/>
    <property type="gene ID" value="AUR62005711"/>
</dbReference>
<keyword evidence="3" id="KW-0489">Methyltransferase</keyword>
<feature type="region of interest" description="Disordered" evidence="9">
    <location>
        <begin position="150"/>
        <end position="171"/>
    </location>
</feature>
<evidence type="ECO:0000259" key="13">
    <source>
        <dbReference type="PROSITE" id="PS51015"/>
    </source>
</evidence>
<evidence type="ECO:0000256" key="6">
    <source>
        <dbReference type="ARBA" id="ARBA00022853"/>
    </source>
</evidence>
<dbReference type="GO" id="GO:0005694">
    <property type="term" value="C:chromosome"/>
    <property type="evidence" value="ECO:0007669"/>
    <property type="project" value="UniProtKB-SubCell"/>
</dbReference>
<feature type="domain" description="SET" evidence="10">
    <location>
        <begin position="662"/>
        <end position="815"/>
    </location>
</feature>
<evidence type="ECO:0000259" key="12">
    <source>
        <dbReference type="PROSITE" id="PS50868"/>
    </source>
</evidence>
<dbReference type="InterPro" id="IPR036987">
    <property type="entry name" value="SRA-YDG_sf"/>
</dbReference>
<evidence type="ECO:0000256" key="3">
    <source>
        <dbReference type="ARBA" id="ARBA00022603"/>
    </source>
</evidence>
<dbReference type="Pfam" id="PF05033">
    <property type="entry name" value="Pre-SET"/>
    <property type="match status" value="1"/>
</dbReference>
<dbReference type="InterPro" id="IPR007728">
    <property type="entry name" value="Pre-SET_dom"/>
</dbReference>
<dbReference type="Proteomes" id="UP000596660">
    <property type="component" value="Unplaced"/>
</dbReference>
<dbReference type="SMART" id="SM00468">
    <property type="entry name" value="PreSET"/>
    <property type="match status" value="1"/>
</dbReference>
<evidence type="ECO:0000259" key="11">
    <source>
        <dbReference type="PROSITE" id="PS50867"/>
    </source>
</evidence>
<proteinExistence type="predicted"/>
<evidence type="ECO:0000256" key="9">
    <source>
        <dbReference type="SAM" id="MobiDB-lite"/>
    </source>
</evidence>
<dbReference type="Gene3D" id="2.170.270.10">
    <property type="entry name" value="SET domain"/>
    <property type="match status" value="1"/>
</dbReference>
<name>A0A803L1H3_CHEQI</name>
<dbReference type="PANTHER" id="PTHR45660">
    <property type="entry name" value="HISTONE-LYSINE N-METHYLTRANSFERASE SETMAR"/>
    <property type="match status" value="1"/>
</dbReference>